<proteinExistence type="predicted"/>
<evidence type="ECO:0000313" key="3">
    <source>
        <dbReference type="Proteomes" id="UP000717634"/>
    </source>
</evidence>
<comment type="caution">
    <text evidence="2">The sequence shown here is derived from an EMBL/GenBank/DDBJ whole genome shotgun (WGS) entry which is preliminary data.</text>
</comment>
<gene>
    <name evidence="2" type="ORF">HBN54_003789</name>
</gene>
<name>A0ABX1HLN3_9BACT</name>
<dbReference type="RefSeq" id="WP_168674752.1">
    <property type="nucleotide sequence ID" value="NZ_JAAVTK010000014.1"/>
</dbReference>
<keyword evidence="3" id="KW-1185">Reference proteome</keyword>
<feature type="region of interest" description="Disordered" evidence="1">
    <location>
        <begin position="98"/>
        <end position="125"/>
    </location>
</feature>
<sequence length="125" mass="13958">MEPRDKRDLPEVVAEILIEQHAMREDIAALRREMREQIGGLREEVGGLRGDVGGLREEVGGLRGDVVGLRQDLQTGLDNLAQTFNSMTNAILDAMNRGNDRYDSSDQQIKQLDTRVTKLENPEAA</sequence>
<accession>A0ABX1HLN3</accession>
<dbReference type="Proteomes" id="UP000717634">
    <property type="component" value="Unassembled WGS sequence"/>
</dbReference>
<protein>
    <submittedName>
        <fullName evidence="2">Chromosome segregation ATPase</fullName>
    </submittedName>
</protein>
<evidence type="ECO:0000256" key="1">
    <source>
        <dbReference type="SAM" id="MobiDB-lite"/>
    </source>
</evidence>
<reference evidence="2 3" key="1">
    <citation type="submission" date="2020-03" db="EMBL/GenBank/DDBJ databases">
        <title>Genomic Encyclopedia of Type Strains, Phase IV (KMG-V): Genome sequencing to study the core and pangenomes of soil and plant-associated prokaryotes.</title>
        <authorList>
            <person name="Whitman W."/>
        </authorList>
    </citation>
    <scope>NUCLEOTIDE SEQUENCE [LARGE SCALE GENOMIC DNA]</scope>
    <source>
        <strain evidence="2 3">1B</strain>
    </source>
</reference>
<organism evidence="2 3">
    <name type="scientific">Hymenobacter artigasi</name>
    <dbReference type="NCBI Taxonomy" id="2719616"/>
    <lineage>
        <taxon>Bacteria</taxon>
        <taxon>Pseudomonadati</taxon>
        <taxon>Bacteroidota</taxon>
        <taxon>Cytophagia</taxon>
        <taxon>Cytophagales</taxon>
        <taxon>Hymenobacteraceae</taxon>
        <taxon>Hymenobacter</taxon>
    </lineage>
</organism>
<dbReference type="Gene3D" id="1.20.5.190">
    <property type="match status" value="1"/>
</dbReference>
<dbReference type="EMBL" id="JAAVTK010000014">
    <property type="protein sequence ID" value="NKI91173.1"/>
    <property type="molecule type" value="Genomic_DNA"/>
</dbReference>
<feature type="compositionally biased region" description="Basic and acidic residues" evidence="1">
    <location>
        <begin position="112"/>
        <end position="125"/>
    </location>
</feature>
<evidence type="ECO:0000313" key="2">
    <source>
        <dbReference type="EMBL" id="NKI91173.1"/>
    </source>
</evidence>